<sequence length="88" mass="9414">MTPQRTIQAPLPTRERGFPFSGVRSDAAGSGRHRPCGTRKIGVDGPTGGSPDGDGLLRPNASARLQVRASGWHLQKTMRCARHGRSLP</sequence>
<gene>
    <name evidence="2" type="ORF">FH063_005938</name>
</gene>
<evidence type="ECO:0000256" key="1">
    <source>
        <dbReference type="SAM" id="MobiDB-lite"/>
    </source>
</evidence>
<dbReference type="EMBL" id="VEWN01000007">
    <property type="protein sequence ID" value="KAA1055376.1"/>
    <property type="molecule type" value="Genomic_DNA"/>
</dbReference>
<proteinExistence type="predicted"/>
<dbReference type="Proteomes" id="UP000325333">
    <property type="component" value="Unassembled WGS sequence"/>
</dbReference>
<accession>A0A5B0KTV7</accession>
<dbReference type="AlphaFoldDB" id="A0A5B0KTV7"/>
<reference evidence="2 3" key="1">
    <citation type="submission" date="2019-07" db="EMBL/GenBank/DDBJ databases">
        <title>Genome sequencing of the stress-tolerant strain Azospirillum brasilense Az19.</title>
        <authorList>
            <person name="Maroniche G.A."/>
            <person name="Garcia J.E."/>
            <person name="Pagnussat L."/>
            <person name="Amenta M."/>
            <person name="Creus C.M."/>
        </authorList>
    </citation>
    <scope>NUCLEOTIDE SEQUENCE [LARGE SCALE GENOMIC DNA]</scope>
    <source>
        <strain evidence="2 3">Az19</strain>
    </source>
</reference>
<organism evidence="2 3">
    <name type="scientific">Azospirillum argentinense</name>
    <dbReference type="NCBI Taxonomy" id="2970906"/>
    <lineage>
        <taxon>Bacteria</taxon>
        <taxon>Pseudomonadati</taxon>
        <taxon>Pseudomonadota</taxon>
        <taxon>Alphaproteobacteria</taxon>
        <taxon>Rhodospirillales</taxon>
        <taxon>Azospirillaceae</taxon>
        <taxon>Azospirillum</taxon>
    </lineage>
</organism>
<evidence type="ECO:0000313" key="2">
    <source>
        <dbReference type="EMBL" id="KAA1055376.1"/>
    </source>
</evidence>
<protein>
    <submittedName>
        <fullName evidence="2">Uncharacterized protein</fullName>
    </submittedName>
</protein>
<comment type="caution">
    <text evidence="2">The sequence shown here is derived from an EMBL/GenBank/DDBJ whole genome shotgun (WGS) entry which is preliminary data.</text>
</comment>
<feature type="region of interest" description="Disordered" evidence="1">
    <location>
        <begin position="1"/>
        <end position="56"/>
    </location>
</feature>
<evidence type="ECO:0000313" key="3">
    <source>
        <dbReference type="Proteomes" id="UP000325333"/>
    </source>
</evidence>
<name>A0A5B0KTV7_9PROT</name>